<organism evidence="1">
    <name type="scientific">uncultured Caudovirales phage</name>
    <dbReference type="NCBI Taxonomy" id="2100421"/>
    <lineage>
        <taxon>Viruses</taxon>
        <taxon>Duplodnaviria</taxon>
        <taxon>Heunggongvirae</taxon>
        <taxon>Uroviricota</taxon>
        <taxon>Caudoviricetes</taxon>
        <taxon>Peduoviridae</taxon>
        <taxon>Maltschvirus</taxon>
        <taxon>Maltschvirus maltsch</taxon>
    </lineage>
</organism>
<proteinExistence type="predicted"/>
<evidence type="ECO:0000313" key="2">
    <source>
        <dbReference type="EMBL" id="CAB4124567.1"/>
    </source>
</evidence>
<dbReference type="EMBL" id="LR798280">
    <property type="protein sequence ID" value="CAB5219888.1"/>
    <property type="molecule type" value="Genomic_DNA"/>
</dbReference>
<reference evidence="1" key="1">
    <citation type="submission" date="2020-04" db="EMBL/GenBank/DDBJ databases">
        <authorList>
            <person name="Chiriac C."/>
            <person name="Salcher M."/>
            <person name="Ghai R."/>
            <person name="Kavagutti S V."/>
        </authorList>
    </citation>
    <scope>NUCLEOTIDE SEQUENCE</scope>
</reference>
<accession>A0A6J5KMG9</accession>
<name>A0A6J5KMG9_9CAUD</name>
<dbReference type="EMBL" id="LR796166">
    <property type="protein sequence ID" value="CAB4122386.1"/>
    <property type="molecule type" value="Genomic_DNA"/>
</dbReference>
<sequence>MGRQVVTSLSGVGPSGTLTVDINVAPVNVSCAVILSPDANLVFDIEHTYDDLWSPPPPEGHTFFTFLAGQTSHVDGYYGFPVNGIRIRITSYTSGTATLKVVQAGV</sequence>
<evidence type="ECO:0000313" key="3">
    <source>
        <dbReference type="EMBL" id="CAB5219888.1"/>
    </source>
</evidence>
<gene>
    <name evidence="3" type="ORF">UFOVP234_61</name>
    <name evidence="1" type="ORF">UFOVP35_11</name>
    <name evidence="2" type="ORF">UFOVP52_36</name>
</gene>
<dbReference type="EMBL" id="LR796190">
    <property type="protein sequence ID" value="CAB4124567.1"/>
    <property type="molecule type" value="Genomic_DNA"/>
</dbReference>
<evidence type="ECO:0000313" key="1">
    <source>
        <dbReference type="EMBL" id="CAB4122386.1"/>
    </source>
</evidence>
<protein>
    <submittedName>
        <fullName evidence="1">Uncharacterized protein</fullName>
    </submittedName>
</protein>